<dbReference type="SUPFAM" id="SSF69593">
    <property type="entry name" value="Glycerol-3-phosphate (1)-acyltransferase"/>
    <property type="match status" value="1"/>
</dbReference>
<reference evidence="6 7" key="1">
    <citation type="submission" date="2014-11" db="EMBL/GenBank/DDBJ databases">
        <title>Genetic blueprint of the zoonotic pathogen Toxocara canis.</title>
        <authorList>
            <person name="Zhu X.-Q."/>
            <person name="Korhonen P.K."/>
            <person name="Cai H."/>
            <person name="Young N.D."/>
            <person name="Nejsum P."/>
            <person name="von Samson-Himmelstjerna G."/>
            <person name="Boag P.R."/>
            <person name="Tan P."/>
            <person name="Li Q."/>
            <person name="Min J."/>
            <person name="Yang Y."/>
            <person name="Wang X."/>
            <person name="Fang X."/>
            <person name="Hall R.S."/>
            <person name="Hofmann A."/>
            <person name="Sternberg P.W."/>
            <person name="Jex A.R."/>
            <person name="Gasser R.B."/>
        </authorList>
    </citation>
    <scope>NUCLEOTIDE SEQUENCE [LARGE SCALE GENOMIC DNA]</scope>
    <source>
        <strain evidence="6">PN_DK_2014</strain>
    </source>
</reference>
<feature type="transmembrane region" description="Helical" evidence="4">
    <location>
        <begin position="20"/>
        <end position="46"/>
    </location>
</feature>
<feature type="domain" description="Phospholipid/glycerol acyltransferase" evidence="5">
    <location>
        <begin position="91"/>
        <end position="215"/>
    </location>
</feature>
<accession>A0A0B2V9I5</accession>
<feature type="transmembrane region" description="Helical" evidence="4">
    <location>
        <begin position="326"/>
        <end position="344"/>
    </location>
</feature>
<evidence type="ECO:0000256" key="3">
    <source>
        <dbReference type="ARBA" id="ARBA00023315"/>
    </source>
</evidence>
<keyword evidence="4" id="KW-1133">Transmembrane helix</keyword>
<dbReference type="PANTHER" id="PTHR10983:SF16">
    <property type="entry name" value="LYSOCARDIOLIPIN ACYLTRANSFERASE 1"/>
    <property type="match status" value="1"/>
</dbReference>
<protein>
    <submittedName>
        <fullName evidence="6">Lysocardiolipin acyltransferase 1</fullName>
    </submittedName>
</protein>
<dbReference type="Pfam" id="PF16076">
    <property type="entry name" value="Acyltransf_C"/>
    <property type="match status" value="1"/>
</dbReference>
<feature type="transmembrane region" description="Helical" evidence="4">
    <location>
        <begin position="58"/>
        <end position="80"/>
    </location>
</feature>
<sequence length="386" mass="44512">MAEPKRIQHTDVWDKVRGSVLCVFTLLSALLGSMYILTPLLPLLFISHQKWRKIIDRLVGYWLMLPSALIEFAFGTKIRVTGTMIDHSEPALIIMNHRTRLDWLFFWNLLIRMDPWLLTSEKISLKGILKYLPGAGWAMGCNAFIFLDRSFEKDSVRLAKMIDYYANSGFNYQLLLFPEGTDKCERATERSRIYAEKKGLVHYAHVLHPKTTGFTFIMKKMREAGYIKHVYDVTVAYADSIVQSEVDLLKLGACPRSVHFDVRKVDAASLPEDDEELAKWLVELWRKKEDRLEQFYAQESIWDRTLDMEPDAAVFNVTTHSRAIQCLVAAFWIFLTMAWMHIFITYSLQFSLAVLTFSLFIGAQVIYGGIEWLAVNVAANRGTLKS</sequence>
<comment type="caution">
    <text evidence="6">The sequence shown here is derived from an EMBL/GenBank/DDBJ whole genome shotgun (WGS) entry which is preliminary data.</text>
</comment>
<dbReference type="CDD" id="cd07990">
    <property type="entry name" value="LPLAT_LCLAT1-like"/>
    <property type="match status" value="1"/>
</dbReference>
<evidence type="ECO:0000313" key="6">
    <source>
        <dbReference type="EMBL" id="KHN78132.1"/>
    </source>
</evidence>
<keyword evidence="7" id="KW-1185">Reference proteome</keyword>
<feature type="transmembrane region" description="Helical" evidence="4">
    <location>
        <begin position="350"/>
        <end position="375"/>
    </location>
</feature>
<evidence type="ECO:0000256" key="4">
    <source>
        <dbReference type="SAM" id="Phobius"/>
    </source>
</evidence>
<dbReference type="Pfam" id="PF01553">
    <property type="entry name" value="Acyltransferase"/>
    <property type="match status" value="1"/>
</dbReference>
<dbReference type="InterPro" id="IPR002123">
    <property type="entry name" value="Plipid/glycerol_acylTrfase"/>
</dbReference>
<dbReference type="EMBL" id="JPKZ01002158">
    <property type="protein sequence ID" value="KHN78132.1"/>
    <property type="molecule type" value="Genomic_DNA"/>
</dbReference>
<evidence type="ECO:0000313" key="7">
    <source>
        <dbReference type="Proteomes" id="UP000031036"/>
    </source>
</evidence>
<dbReference type="AlphaFoldDB" id="A0A0B2V9I5"/>
<dbReference type="OrthoDB" id="186786at2759"/>
<evidence type="ECO:0000259" key="5">
    <source>
        <dbReference type="SMART" id="SM00563"/>
    </source>
</evidence>
<dbReference type="SMART" id="SM00563">
    <property type="entry name" value="PlsC"/>
    <property type="match status" value="1"/>
</dbReference>
<dbReference type="Proteomes" id="UP000031036">
    <property type="component" value="Unassembled WGS sequence"/>
</dbReference>
<dbReference type="PANTHER" id="PTHR10983">
    <property type="entry name" value="1-ACYLGLYCEROL-3-PHOSPHATE ACYLTRANSFERASE-RELATED"/>
    <property type="match status" value="1"/>
</dbReference>
<dbReference type="InterPro" id="IPR032098">
    <property type="entry name" value="Acyltransf_C"/>
</dbReference>
<dbReference type="GO" id="GO:0005783">
    <property type="term" value="C:endoplasmic reticulum"/>
    <property type="evidence" value="ECO:0007669"/>
    <property type="project" value="TreeGrafter"/>
</dbReference>
<keyword evidence="3 6" id="KW-0012">Acyltransferase</keyword>
<dbReference type="OMA" id="ESSAWLM"/>
<proteinExistence type="inferred from homology"/>
<dbReference type="GO" id="GO:0036149">
    <property type="term" value="P:phosphatidylinositol acyl-chain remodeling"/>
    <property type="evidence" value="ECO:0007669"/>
    <property type="project" value="TreeGrafter"/>
</dbReference>
<keyword evidence="2 6" id="KW-0808">Transferase</keyword>
<comment type="similarity">
    <text evidence="1">Belongs to the 1-acyl-sn-glycerol-3-phosphate acyltransferase family.</text>
</comment>
<dbReference type="GO" id="GO:0016746">
    <property type="term" value="F:acyltransferase activity"/>
    <property type="evidence" value="ECO:0007669"/>
    <property type="project" value="UniProtKB-KW"/>
</dbReference>
<evidence type="ECO:0000256" key="2">
    <source>
        <dbReference type="ARBA" id="ARBA00022679"/>
    </source>
</evidence>
<keyword evidence="4" id="KW-0472">Membrane</keyword>
<keyword evidence="4" id="KW-0812">Transmembrane</keyword>
<evidence type="ECO:0000256" key="1">
    <source>
        <dbReference type="ARBA" id="ARBA00008655"/>
    </source>
</evidence>
<organism evidence="6 7">
    <name type="scientific">Toxocara canis</name>
    <name type="common">Canine roundworm</name>
    <dbReference type="NCBI Taxonomy" id="6265"/>
    <lineage>
        <taxon>Eukaryota</taxon>
        <taxon>Metazoa</taxon>
        <taxon>Ecdysozoa</taxon>
        <taxon>Nematoda</taxon>
        <taxon>Chromadorea</taxon>
        <taxon>Rhabditida</taxon>
        <taxon>Spirurina</taxon>
        <taxon>Ascaridomorpha</taxon>
        <taxon>Ascaridoidea</taxon>
        <taxon>Toxocaridae</taxon>
        <taxon>Toxocara</taxon>
    </lineage>
</organism>
<gene>
    <name evidence="6" type="primary">LCLAT1</name>
    <name evidence="6" type="ORF">Tcan_06207</name>
</gene>
<dbReference type="STRING" id="6265.A0A0B2V9I5"/>
<name>A0A0B2V9I5_TOXCA</name>